<comment type="caution">
    <text evidence="1">The sequence shown here is derived from an EMBL/GenBank/DDBJ whole genome shotgun (WGS) entry which is preliminary data.</text>
</comment>
<sequence length="75" mass="7953">MAEEVTNAVLAEQLKSIKEDTGEIRTQQAVTNGRVYKHEGRIAALESKWGLFIKIALPLAGAGAGGTIAKLTGLF</sequence>
<evidence type="ECO:0000313" key="1">
    <source>
        <dbReference type="EMBL" id="KKK73007.1"/>
    </source>
</evidence>
<proteinExistence type="predicted"/>
<name>A0A0F8XV80_9ZZZZ</name>
<dbReference type="EMBL" id="LAZR01056984">
    <property type="protein sequence ID" value="KKK73007.1"/>
    <property type="molecule type" value="Genomic_DNA"/>
</dbReference>
<gene>
    <name evidence="1" type="ORF">LCGC14_2898180</name>
</gene>
<dbReference type="AlphaFoldDB" id="A0A0F8XV80"/>
<organism evidence="1">
    <name type="scientific">marine sediment metagenome</name>
    <dbReference type="NCBI Taxonomy" id="412755"/>
    <lineage>
        <taxon>unclassified sequences</taxon>
        <taxon>metagenomes</taxon>
        <taxon>ecological metagenomes</taxon>
    </lineage>
</organism>
<protein>
    <submittedName>
        <fullName evidence="1">Uncharacterized protein</fullName>
    </submittedName>
</protein>
<accession>A0A0F8XV80</accession>
<reference evidence="1" key="1">
    <citation type="journal article" date="2015" name="Nature">
        <title>Complex archaea that bridge the gap between prokaryotes and eukaryotes.</title>
        <authorList>
            <person name="Spang A."/>
            <person name="Saw J.H."/>
            <person name="Jorgensen S.L."/>
            <person name="Zaremba-Niedzwiedzka K."/>
            <person name="Martijn J."/>
            <person name="Lind A.E."/>
            <person name="van Eijk R."/>
            <person name="Schleper C."/>
            <person name="Guy L."/>
            <person name="Ettema T.J."/>
        </authorList>
    </citation>
    <scope>NUCLEOTIDE SEQUENCE</scope>
</reference>